<protein>
    <submittedName>
        <fullName evidence="1">Uncharacterized protein</fullName>
    </submittedName>
</protein>
<name>A0ACB8TSB5_9APHY</name>
<evidence type="ECO:0000313" key="1">
    <source>
        <dbReference type="EMBL" id="KAI0084918.1"/>
    </source>
</evidence>
<accession>A0ACB8TSB5</accession>
<proteinExistence type="predicted"/>
<gene>
    <name evidence="1" type="ORF">BDY19DRAFT_1050972</name>
</gene>
<comment type="caution">
    <text evidence="1">The sequence shown here is derived from an EMBL/GenBank/DDBJ whole genome shotgun (WGS) entry which is preliminary data.</text>
</comment>
<keyword evidence="2" id="KW-1185">Reference proteome</keyword>
<organism evidence="1 2">
    <name type="scientific">Irpex rosettiformis</name>
    <dbReference type="NCBI Taxonomy" id="378272"/>
    <lineage>
        <taxon>Eukaryota</taxon>
        <taxon>Fungi</taxon>
        <taxon>Dikarya</taxon>
        <taxon>Basidiomycota</taxon>
        <taxon>Agaricomycotina</taxon>
        <taxon>Agaricomycetes</taxon>
        <taxon>Polyporales</taxon>
        <taxon>Irpicaceae</taxon>
        <taxon>Irpex</taxon>
    </lineage>
</organism>
<reference evidence="1" key="1">
    <citation type="journal article" date="2021" name="Environ. Microbiol.">
        <title>Gene family expansions and transcriptome signatures uncover fungal adaptations to wood decay.</title>
        <authorList>
            <person name="Hage H."/>
            <person name="Miyauchi S."/>
            <person name="Viragh M."/>
            <person name="Drula E."/>
            <person name="Min B."/>
            <person name="Chaduli D."/>
            <person name="Navarro D."/>
            <person name="Favel A."/>
            <person name="Norest M."/>
            <person name="Lesage-Meessen L."/>
            <person name="Balint B."/>
            <person name="Merenyi Z."/>
            <person name="de Eugenio L."/>
            <person name="Morin E."/>
            <person name="Martinez A.T."/>
            <person name="Baldrian P."/>
            <person name="Stursova M."/>
            <person name="Martinez M.J."/>
            <person name="Novotny C."/>
            <person name="Magnuson J.K."/>
            <person name="Spatafora J.W."/>
            <person name="Maurice S."/>
            <person name="Pangilinan J."/>
            <person name="Andreopoulos W."/>
            <person name="LaButti K."/>
            <person name="Hundley H."/>
            <person name="Na H."/>
            <person name="Kuo A."/>
            <person name="Barry K."/>
            <person name="Lipzen A."/>
            <person name="Henrissat B."/>
            <person name="Riley R."/>
            <person name="Ahrendt S."/>
            <person name="Nagy L.G."/>
            <person name="Grigoriev I.V."/>
            <person name="Martin F."/>
            <person name="Rosso M.N."/>
        </authorList>
    </citation>
    <scope>NUCLEOTIDE SEQUENCE</scope>
    <source>
        <strain evidence="1">CBS 384.51</strain>
    </source>
</reference>
<dbReference type="EMBL" id="MU274937">
    <property type="protein sequence ID" value="KAI0084918.1"/>
    <property type="molecule type" value="Genomic_DNA"/>
</dbReference>
<sequence length="979" mass="106028">MQLTRYASMRSTVALMDYSAVCCARNLTTGSFLDAGMGYLISQTILLPFRLSPLPFAHMASTDVLDVEDVLAKLSLSDKIKLLTGKGFWRSCSIPNPKSRDPLVPSVLFSDGPNGVRGKLFNGFLSSCFPCSTGLGSSFDKDLVAEVGRALGEECITRGVHVLLGPTVNTQRSPLGGRSFESYSEDPHLNGAIAAAFINGLQATKVSACIKHFAANDQEFQRFSISSEVSERALREIYLKPFQIAIRDAQPWSLMTSYNLINGVHASENKWLLDDILRKEWNWNGLVISDWTGTYSTVEAIKAGLDLEMPGPTAMRGKAIGRALTGGKLHIGDVDACVRRMLGAVQRAQLSGIPFDLKWDKDKAEYASEELLRRASANSIVLLKNQPRKTEDRHLLPLDKSDINLKIAVIGPNAANTVFSGGGSAAVRPPYAVSPLQGITDAVLVSTGRPGPGFSAAGRGAGGGIRPRPMVASVIGINDAQKHLFAIDQYLAPPAAPAPAVAPLSIRKNGGVMVSHLIGMIGGGGTGTKNIALFESWDTAPTDDWMATDPDFSKNVPGADHNADSYSASCIFLDEDEENCPEYCWSRFTTVFTPDEEGEWSLNLFFICSTGNLFIDNQLIIDLSTDPQLGDEFYGMGTKAVEPPPIIFEKDREYRIELRMCTKEFASQAPMVTCRGGLNLGASKKLNAVEDEIKLAASVAGHADVAILVVGLDGDWESEGFDRDSLNLPGSTDKLVEAVVAANPHTVVVVQSGAPVEMPWIDKLEHGAVLQAFYGGMEAGNALADVLFGTVNPSAKLSLTFPKRLEDCPSYPSYGSMTQDEGKVLYNEGIFVGYRGYDIKNVKPLFPFGYGLSYTSFEYSSLKLYPITRKGDFKAEFTIKNVGSVEGREVAQVYVSDLKSSLPRPKKELHGFIKVSLRPDESKRVSVALDKYALSFFDEKKGKWVAEAGVFKVAVGGSSDDLPLEGTVELEQGFTWLGL</sequence>
<dbReference type="Proteomes" id="UP001055072">
    <property type="component" value="Unassembled WGS sequence"/>
</dbReference>
<evidence type="ECO:0000313" key="2">
    <source>
        <dbReference type="Proteomes" id="UP001055072"/>
    </source>
</evidence>